<accession>I5C5K1</accession>
<feature type="domain" description="DUF4382" evidence="1">
    <location>
        <begin position="2"/>
        <end position="96"/>
    </location>
</feature>
<dbReference type="RefSeq" id="WP_009054338.1">
    <property type="nucleotide sequence ID" value="NZ_AJYA01000016.1"/>
</dbReference>
<dbReference type="STRING" id="1189621.A3SI_07369"/>
<dbReference type="PATRIC" id="fig|1189621.3.peg.1537"/>
<sequence>MLNLLTLTGGRAEQLASLEVPAGDLAQIRLILGDNNFLVRDGQRIPLTTPSAQQSGLKLNLDMPLSPGGTYDLVLDFDVDRSIVRAGNSGMFLLRPVLRVVVDALAQLEGRVLPVEASPIPVRLIQQQDTLGTFTNTEGFFTIGGLASGTYRLEVIPNAPFSPFQLEDVRLEQGERKTLDPIFLEVEDN</sequence>
<reference evidence="2 3" key="1">
    <citation type="submission" date="2012-05" db="EMBL/GenBank/DDBJ databases">
        <title>Genome sequence of Nitritalea halalkaliphila LW7.</title>
        <authorList>
            <person name="Jangir P.K."/>
            <person name="Singh A."/>
            <person name="Shivaji S."/>
            <person name="Sharma R."/>
        </authorList>
    </citation>
    <scope>NUCLEOTIDE SEQUENCE [LARGE SCALE GENOMIC DNA]</scope>
    <source>
        <strain evidence="2 3">LW7</strain>
    </source>
</reference>
<dbReference type="SUPFAM" id="SSF49452">
    <property type="entry name" value="Starch-binding domain-like"/>
    <property type="match status" value="1"/>
</dbReference>
<keyword evidence="3" id="KW-1185">Reference proteome</keyword>
<organism evidence="2 3">
    <name type="scientific">Nitritalea halalkaliphila LW7</name>
    <dbReference type="NCBI Taxonomy" id="1189621"/>
    <lineage>
        <taxon>Bacteria</taxon>
        <taxon>Pseudomonadati</taxon>
        <taxon>Bacteroidota</taxon>
        <taxon>Cytophagia</taxon>
        <taxon>Cytophagales</taxon>
        <taxon>Cyclobacteriaceae</taxon>
        <taxon>Nitritalea</taxon>
    </lineage>
</organism>
<dbReference type="EMBL" id="AJYA01000016">
    <property type="protein sequence ID" value="EIM77103.1"/>
    <property type="molecule type" value="Genomic_DNA"/>
</dbReference>
<dbReference type="GO" id="GO:0030246">
    <property type="term" value="F:carbohydrate binding"/>
    <property type="evidence" value="ECO:0007669"/>
    <property type="project" value="InterPro"/>
</dbReference>
<dbReference type="OrthoDB" id="2111471at2"/>
<evidence type="ECO:0000313" key="3">
    <source>
        <dbReference type="Proteomes" id="UP000005551"/>
    </source>
</evidence>
<dbReference type="Pfam" id="PF14321">
    <property type="entry name" value="DUF4382"/>
    <property type="match status" value="1"/>
</dbReference>
<evidence type="ECO:0000313" key="2">
    <source>
        <dbReference type="EMBL" id="EIM77103.1"/>
    </source>
</evidence>
<dbReference type="InterPro" id="IPR013784">
    <property type="entry name" value="Carb-bd-like_fold"/>
</dbReference>
<gene>
    <name evidence="2" type="ORF">A3SI_07369</name>
</gene>
<dbReference type="AlphaFoldDB" id="I5C5K1"/>
<protein>
    <recommendedName>
        <fullName evidence="1">DUF4382 domain-containing protein</fullName>
    </recommendedName>
</protein>
<name>I5C5K1_9BACT</name>
<comment type="caution">
    <text evidence="2">The sequence shown here is derived from an EMBL/GenBank/DDBJ whole genome shotgun (WGS) entry which is preliminary data.</text>
</comment>
<evidence type="ECO:0000259" key="1">
    <source>
        <dbReference type="Pfam" id="PF14321"/>
    </source>
</evidence>
<dbReference type="InterPro" id="IPR025491">
    <property type="entry name" value="DUF4382"/>
</dbReference>
<proteinExistence type="predicted"/>
<dbReference type="Proteomes" id="UP000005551">
    <property type="component" value="Unassembled WGS sequence"/>
</dbReference>